<name>A0A1J5U7D1_9GAMM</name>
<accession>A0A1J5U7D1</accession>
<sequence>MENQEKTHKTWVWTSTENSREKQKLSVLAVVETIFFVLLTWFVAWYFDSYIHIVTAILIAPLLLLKTPKSIDEGIALFMAGIEFKEKITQNKQSIGVLLLSAAMNFAVSYFLAKQLLGAEGWQVILSVIFIIYIEIVIVMILAITTITTITTAAVIITTALVAAIITIAIAGVWVVIVAEWEKLEMLYTFTVTFVVASIFSIVFAFMLHSLVVKFWVTAKSLHPNRLINTLEYIPINYREQLTVNDCRYSPELLPGIGKENSIFQASGILKKIKNTGNFFKIFLYIFMYSVWLFAYLYRWSIKSTAWFYYPLVYLSDIKKIRNEKKEERAITDQGWIGAVLFNFFATLVVLINFDVIEDFKCCSINIDASKIKPLLNSWIDPLSLWLVIASIVLYIIAISFYSLRKHREKQNTFEKNIFLNKIIHWIIRLKFILWYVFFAWNLGFIWQKFDIWNVIFNAIM</sequence>
<feature type="transmembrane region" description="Helical" evidence="1">
    <location>
        <begin position="423"/>
        <end position="447"/>
    </location>
</feature>
<evidence type="ECO:0000313" key="2">
    <source>
        <dbReference type="EMBL" id="OIR24734.1"/>
    </source>
</evidence>
<keyword evidence="1" id="KW-0812">Transmembrane</keyword>
<feature type="transmembrane region" description="Helical" evidence="1">
    <location>
        <begin position="383"/>
        <end position="402"/>
    </location>
</feature>
<feature type="transmembrane region" description="Helical" evidence="1">
    <location>
        <begin position="279"/>
        <end position="298"/>
    </location>
</feature>
<gene>
    <name evidence="2" type="ORF">BGC33_04450</name>
</gene>
<feature type="transmembrane region" description="Helical" evidence="1">
    <location>
        <begin position="154"/>
        <end position="177"/>
    </location>
</feature>
<comment type="caution">
    <text evidence="2">The sequence shown here is derived from an EMBL/GenBank/DDBJ whole genome shotgun (WGS) entry which is preliminary data.</text>
</comment>
<feature type="transmembrane region" description="Helical" evidence="1">
    <location>
        <begin position="25"/>
        <end position="43"/>
    </location>
</feature>
<protein>
    <submittedName>
        <fullName evidence="2">Uncharacterized protein</fullName>
    </submittedName>
</protein>
<dbReference type="RefSeq" id="WP_071564268.1">
    <property type="nucleotide sequence ID" value="NZ_MIQH01000532.1"/>
</dbReference>
<evidence type="ECO:0000313" key="3">
    <source>
        <dbReference type="Proteomes" id="UP000182798"/>
    </source>
</evidence>
<organism evidence="2 3">
    <name type="scientific">Bathymodiolus thermophilus thioautotrophic gill symbiont</name>
    <dbReference type="NCBI Taxonomy" id="2360"/>
    <lineage>
        <taxon>Bacteria</taxon>
        <taxon>Pseudomonadati</taxon>
        <taxon>Pseudomonadota</taxon>
        <taxon>Gammaproteobacteria</taxon>
        <taxon>sulfur-oxidizing symbionts</taxon>
    </lineage>
</organism>
<feature type="transmembrane region" description="Helical" evidence="1">
    <location>
        <begin position="95"/>
        <end position="113"/>
    </location>
</feature>
<dbReference type="Proteomes" id="UP000182798">
    <property type="component" value="Unassembled WGS sequence"/>
</dbReference>
<feature type="transmembrane region" description="Helical" evidence="1">
    <location>
        <begin position="189"/>
        <end position="217"/>
    </location>
</feature>
<dbReference type="OrthoDB" id="9178355at2"/>
<feature type="transmembrane region" description="Helical" evidence="1">
    <location>
        <begin position="334"/>
        <end position="354"/>
    </location>
</feature>
<keyword evidence="1" id="KW-1133">Transmembrane helix</keyword>
<dbReference type="AlphaFoldDB" id="A0A1J5U7D1"/>
<feature type="transmembrane region" description="Helical" evidence="1">
    <location>
        <begin position="125"/>
        <end position="147"/>
    </location>
</feature>
<dbReference type="EMBL" id="MIQH01000532">
    <property type="protein sequence ID" value="OIR24734.1"/>
    <property type="molecule type" value="Genomic_DNA"/>
</dbReference>
<keyword evidence="1" id="KW-0472">Membrane</keyword>
<proteinExistence type="predicted"/>
<reference evidence="3" key="1">
    <citation type="submission" date="2016-09" db="EMBL/GenBank/DDBJ databases">
        <title>Genome Sequence of Bathymodiolus thermophilus sulfur-oxidizing gill endosymbiont.</title>
        <authorList>
            <person name="Ponnudurai R."/>
            <person name="Kleiner M."/>
            <person name="Sayavedra L."/>
            <person name="Thuermer A."/>
            <person name="Felbeck H."/>
            <person name="Schlueter R."/>
            <person name="Schweder T."/>
            <person name="Markert S."/>
        </authorList>
    </citation>
    <scope>NUCLEOTIDE SEQUENCE [LARGE SCALE GENOMIC DNA]</scope>
    <source>
        <strain evidence="3">BAT/CrabSpa'14</strain>
    </source>
</reference>
<evidence type="ECO:0000256" key="1">
    <source>
        <dbReference type="SAM" id="Phobius"/>
    </source>
</evidence>